<reference evidence="2 3" key="2">
    <citation type="journal article" date="2019" name="G3 (Bethesda)">
        <title>Hybrid Assembly of the Genome of the Entomopathogenic Nematode Steinernema carpocapsae Identifies the X-Chromosome.</title>
        <authorList>
            <person name="Serra L."/>
            <person name="Macchietto M."/>
            <person name="Macias-Munoz A."/>
            <person name="McGill C.J."/>
            <person name="Rodriguez I.M."/>
            <person name="Rodriguez B."/>
            <person name="Murad R."/>
            <person name="Mortazavi A."/>
        </authorList>
    </citation>
    <scope>NUCLEOTIDE SEQUENCE [LARGE SCALE GENOMIC DNA]</scope>
    <source>
        <strain evidence="2 3">ALL</strain>
    </source>
</reference>
<dbReference type="GO" id="GO:0005085">
    <property type="term" value="F:guanyl-nucleotide exchange factor activity"/>
    <property type="evidence" value="ECO:0007669"/>
    <property type="project" value="InterPro"/>
</dbReference>
<dbReference type="EMBL" id="AZBU02000005">
    <property type="protein sequence ID" value="TKR77483.1"/>
    <property type="molecule type" value="Genomic_DNA"/>
</dbReference>
<comment type="caution">
    <text evidence="2">The sequence shown here is derived from an EMBL/GenBank/DDBJ whole genome shotgun (WGS) entry which is preliminary data.</text>
</comment>
<dbReference type="STRING" id="34508.A0A4U5N5H1"/>
<evidence type="ECO:0000259" key="1">
    <source>
        <dbReference type="PROSITE" id="PS51363"/>
    </source>
</evidence>
<dbReference type="PANTHER" id="PTHR45887:SF1">
    <property type="entry name" value="TRANSLATION INITIATION FACTOR EIF-2B SUBUNIT EPSILON"/>
    <property type="match status" value="1"/>
</dbReference>
<dbReference type="InterPro" id="IPR016024">
    <property type="entry name" value="ARM-type_fold"/>
</dbReference>
<dbReference type="InterPro" id="IPR003307">
    <property type="entry name" value="W2_domain"/>
</dbReference>
<reference evidence="2 3" key="1">
    <citation type="journal article" date="2015" name="Genome Biol.">
        <title>Comparative genomics of Steinernema reveals deeply conserved gene regulatory networks.</title>
        <authorList>
            <person name="Dillman A.R."/>
            <person name="Macchietto M."/>
            <person name="Porter C.F."/>
            <person name="Rogers A."/>
            <person name="Williams B."/>
            <person name="Antoshechkin I."/>
            <person name="Lee M.M."/>
            <person name="Goodwin Z."/>
            <person name="Lu X."/>
            <person name="Lewis E.E."/>
            <person name="Goodrich-Blair H."/>
            <person name="Stock S.P."/>
            <person name="Adams B.J."/>
            <person name="Sternberg P.W."/>
            <person name="Mortazavi A."/>
        </authorList>
    </citation>
    <scope>NUCLEOTIDE SEQUENCE [LARGE SCALE GENOMIC DNA]</scope>
    <source>
        <strain evidence="2 3">ALL</strain>
    </source>
</reference>
<protein>
    <recommendedName>
        <fullName evidence="1">W2 domain-containing protein</fullName>
    </recommendedName>
</protein>
<dbReference type="InterPro" id="IPR051956">
    <property type="entry name" value="eIF2B_epsilon"/>
</dbReference>
<dbReference type="Pfam" id="PF02020">
    <property type="entry name" value="W2"/>
    <property type="match status" value="1"/>
</dbReference>
<feature type="domain" description="W2" evidence="1">
    <location>
        <begin position="152"/>
        <end position="319"/>
    </location>
</feature>
<dbReference type="InterPro" id="IPR044123">
    <property type="entry name" value="W2_eIF2B_epsilon"/>
</dbReference>
<dbReference type="CDD" id="cd11558">
    <property type="entry name" value="W2_eIF2B_epsilon"/>
    <property type="match status" value="1"/>
</dbReference>
<gene>
    <name evidence="2" type="ORF">L596_018450</name>
</gene>
<dbReference type="GO" id="GO:0005851">
    <property type="term" value="C:eukaryotic translation initiation factor 2B complex"/>
    <property type="evidence" value="ECO:0007669"/>
    <property type="project" value="TreeGrafter"/>
</dbReference>
<dbReference type="SMART" id="SM00515">
    <property type="entry name" value="eIF5C"/>
    <property type="match status" value="1"/>
</dbReference>
<dbReference type="Gene3D" id="2.160.10.10">
    <property type="entry name" value="Hexapeptide repeat proteins"/>
    <property type="match status" value="1"/>
</dbReference>
<dbReference type="AlphaFoldDB" id="A0A4U5N5H1"/>
<sequence>MGVTVGNGCKIENASFGKNVEIEAFGLGDNVSIKNVRVGDNVIIGNNCRLRSCFIDDNIIIGHDCTVLAKTFIGEGVVIPNNSNLIDGGILVKDVPEEEDYGVDAERDSHYEVRFKHRTGFWKNSNLERRRARTYSNADHACDQTLDKLEVENEETDVMRFFNEVFDSMSQAVENMDSAEHRTSNLILEINSSKLAYNMTMEDVAKNVFLAFLKLECCSELAQIKTLMQDWHHVFTNYYTPHKNQIQLLLALEEHCQTHPEIFKIANHIVHHLYSDCDILQEEAIFEWFKSLNTDSAMYAKIKPIIDWLEQSSDEEEESDKE</sequence>
<dbReference type="Gene3D" id="1.25.40.180">
    <property type="match status" value="1"/>
</dbReference>
<name>A0A4U5N5H1_STECR</name>
<evidence type="ECO:0000313" key="3">
    <source>
        <dbReference type="Proteomes" id="UP000298663"/>
    </source>
</evidence>
<accession>A0A4U5N5H1</accession>
<dbReference type="InterPro" id="IPR011004">
    <property type="entry name" value="Trimer_LpxA-like_sf"/>
</dbReference>
<dbReference type="SUPFAM" id="SSF51161">
    <property type="entry name" value="Trimeric LpxA-like enzymes"/>
    <property type="match status" value="1"/>
</dbReference>
<dbReference type="GO" id="GO:0031369">
    <property type="term" value="F:translation initiation factor binding"/>
    <property type="evidence" value="ECO:0007669"/>
    <property type="project" value="InterPro"/>
</dbReference>
<dbReference type="GO" id="GO:0003743">
    <property type="term" value="F:translation initiation factor activity"/>
    <property type="evidence" value="ECO:0007669"/>
    <property type="project" value="TreeGrafter"/>
</dbReference>
<dbReference type="OrthoDB" id="424572at2759"/>
<dbReference type="Proteomes" id="UP000298663">
    <property type="component" value="Unassembled WGS sequence"/>
</dbReference>
<dbReference type="SUPFAM" id="SSF48371">
    <property type="entry name" value="ARM repeat"/>
    <property type="match status" value="1"/>
</dbReference>
<dbReference type="PROSITE" id="PS51363">
    <property type="entry name" value="W2"/>
    <property type="match status" value="1"/>
</dbReference>
<organism evidence="2 3">
    <name type="scientific">Steinernema carpocapsae</name>
    <name type="common">Entomopathogenic nematode</name>
    <dbReference type="NCBI Taxonomy" id="34508"/>
    <lineage>
        <taxon>Eukaryota</taxon>
        <taxon>Metazoa</taxon>
        <taxon>Ecdysozoa</taxon>
        <taxon>Nematoda</taxon>
        <taxon>Chromadorea</taxon>
        <taxon>Rhabditida</taxon>
        <taxon>Tylenchina</taxon>
        <taxon>Panagrolaimomorpha</taxon>
        <taxon>Strongyloidoidea</taxon>
        <taxon>Steinernematidae</taxon>
        <taxon>Steinernema</taxon>
    </lineage>
</organism>
<proteinExistence type="predicted"/>
<dbReference type="PANTHER" id="PTHR45887">
    <property type="entry name" value="TRANSLATION INITIATION FACTOR EIF-2B SUBUNIT EPSILON"/>
    <property type="match status" value="1"/>
</dbReference>
<evidence type="ECO:0000313" key="2">
    <source>
        <dbReference type="EMBL" id="TKR77483.1"/>
    </source>
</evidence>
<keyword evidence="3" id="KW-1185">Reference proteome</keyword>